<evidence type="ECO:0000313" key="4">
    <source>
        <dbReference type="Proteomes" id="UP000077202"/>
    </source>
</evidence>
<feature type="coiled-coil region" evidence="1">
    <location>
        <begin position="280"/>
        <end position="307"/>
    </location>
</feature>
<feature type="compositionally biased region" description="Polar residues" evidence="2">
    <location>
        <begin position="334"/>
        <end position="347"/>
    </location>
</feature>
<keyword evidence="1" id="KW-0175">Coiled coil</keyword>
<reference evidence="3" key="1">
    <citation type="submission" date="2016-03" db="EMBL/GenBank/DDBJ databases">
        <title>Mechanisms controlling the formation of the plant cell surface in tip-growing cells are functionally conserved among land plants.</title>
        <authorList>
            <person name="Honkanen S."/>
            <person name="Jones V.A."/>
            <person name="Morieri G."/>
            <person name="Champion C."/>
            <person name="Hetherington A.J."/>
            <person name="Kelly S."/>
            <person name="Saint-Marcoux D."/>
            <person name="Proust H."/>
            <person name="Prescott H."/>
            <person name="Dolan L."/>
        </authorList>
    </citation>
    <scope>NUCLEOTIDE SEQUENCE [LARGE SCALE GENOMIC DNA]</scope>
    <source>
        <tissue evidence="3">Whole gametophyte</tissue>
    </source>
</reference>
<keyword evidence="4" id="KW-1185">Reference proteome</keyword>
<feature type="region of interest" description="Disordered" evidence="2">
    <location>
        <begin position="314"/>
        <end position="357"/>
    </location>
</feature>
<feature type="compositionally biased region" description="Low complexity" evidence="2">
    <location>
        <begin position="175"/>
        <end position="184"/>
    </location>
</feature>
<sequence length="357" mass="39665">MDKNQNEGEDLQGNPMLWTIEHWTRVLESCARNNGDFMFEKDSVKITRAEEFTFAPLFRNARSRTNRWKTLNYKDTMRHAIALGVMHILRPQRTTYVTAWQSRARAKPKKKANSRVIVIESSESCVEKTVGAAAVTTEDKNIEPTLQVLEGGLSALLVEVPTEVAVESLEESTEITSSSFLSSEQTRSVGSEDVPQPKKSEELAKELMLSEAILELLVAQVGGTVVDITNIPPPPPPEEEVRSEVAEKTSEEGPKLLKIAFLDFLQDSVVPLLKYFRGQIATTRTEQEELQSRIAELANDRDKEFKRAEELTASLAEELEKHKGADGSSEDAVTATSDGTAPESSSPHAVEIPRRSE</sequence>
<dbReference type="AlphaFoldDB" id="A0A176W9R1"/>
<accession>A0A176W9R1</accession>
<proteinExistence type="predicted"/>
<dbReference type="Proteomes" id="UP000077202">
    <property type="component" value="Unassembled WGS sequence"/>
</dbReference>
<protein>
    <submittedName>
        <fullName evidence="3">Uncharacterized protein</fullName>
    </submittedName>
</protein>
<organism evidence="3 4">
    <name type="scientific">Marchantia polymorpha subsp. ruderalis</name>
    <dbReference type="NCBI Taxonomy" id="1480154"/>
    <lineage>
        <taxon>Eukaryota</taxon>
        <taxon>Viridiplantae</taxon>
        <taxon>Streptophyta</taxon>
        <taxon>Embryophyta</taxon>
        <taxon>Marchantiophyta</taxon>
        <taxon>Marchantiopsida</taxon>
        <taxon>Marchantiidae</taxon>
        <taxon>Marchantiales</taxon>
        <taxon>Marchantiaceae</taxon>
        <taxon>Marchantia</taxon>
    </lineage>
</organism>
<feature type="region of interest" description="Disordered" evidence="2">
    <location>
        <begin position="175"/>
        <end position="199"/>
    </location>
</feature>
<evidence type="ECO:0000256" key="2">
    <source>
        <dbReference type="SAM" id="MobiDB-lite"/>
    </source>
</evidence>
<comment type="caution">
    <text evidence="3">The sequence shown here is derived from an EMBL/GenBank/DDBJ whole genome shotgun (WGS) entry which is preliminary data.</text>
</comment>
<evidence type="ECO:0000313" key="3">
    <source>
        <dbReference type="EMBL" id="OAE29423.1"/>
    </source>
</evidence>
<dbReference type="EMBL" id="LVLJ01001460">
    <property type="protein sequence ID" value="OAE29423.1"/>
    <property type="molecule type" value="Genomic_DNA"/>
</dbReference>
<gene>
    <name evidence="3" type="ORF">AXG93_4548s1000</name>
</gene>
<name>A0A176W9R1_MARPO</name>
<evidence type="ECO:0000256" key="1">
    <source>
        <dbReference type="SAM" id="Coils"/>
    </source>
</evidence>